<organism evidence="8 9">
    <name type="scientific">Streptomyces cinerochromogenes</name>
    <dbReference type="NCBI Taxonomy" id="66422"/>
    <lineage>
        <taxon>Bacteria</taxon>
        <taxon>Bacillati</taxon>
        <taxon>Actinomycetota</taxon>
        <taxon>Actinomycetes</taxon>
        <taxon>Kitasatosporales</taxon>
        <taxon>Streptomycetaceae</taxon>
        <taxon>Streptomyces</taxon>
    </lineage>
</organism>
<feature type="compositionally biased region" description="Low complexity" evidence="5">
    <location>
        <begin position="866"/>
        <end position="880"/>
    </location>
</feature>
<dbReference type="InterPro" id="IPR006162">
    <property type="entry name" value="Ppantetheine_attach_site"/>
</dbReference>
<dbReference type="Pfam" id="PF00109">
    <property type="entry name" value="ketoacyl-synt"/>
    <property type="match status" value="1"/>
</dbReference>
<evidence type="ECO:0000256" key="1">
    <source>
        <dbReference type="ARBA" id="ARBA00001957"/>
    </source>
</evidence>
<dbReference type="Gene3D" id="1.10.1200.10">
    <property type="entry name" value="ACP-like"/>
    <property type="match status" value="1"/>
</dbReference>
<evidence type="ECO:0000256" key="4">
    <source>
        <dbReference type="ARBA" id="ARBA00022679"/>
    </source>
</evidence>
<evidence type="ECO:0000256" key="2">
    <source>
        <dbReference type="ARBA" id="ARBA00022450"/>
    </source>
</evidence>
<proteinExistence type="predicted"/>
<reference evidence="8 9" key="1">
    <citation type="submission" date="2024-10" db="EMBL/GenBank/DDBJ databases">
        <title>The Natural Products Discovery Center: Release of the First 8490 Sequenced Strains for Exploring Actinobacteria Biosynthetic Diversity.</title>
        <authorList>
            <person name="Kalkreuter E."/>
            <person name="Kautsar S.A."/>
            <person name="Yang D."/>
            <person name="Bader C.D."/>
            <person name="Teijaro C.N."/>
            <person name="Fluegel L."/>
            <person name="Davis C.M."/>
            <person name="Simpson J.R."/>
            <person name="Lauterbach L."/>
            <person name="Steele A.D."/>
            <person name="Gui C."/>
            <person name="Meng S."/>
            <person name="Li G."/>
            <person name="Viehrig K."/>
            <person name="Ye F."/>
            <person name="Su P."/>
            <person name="Kiefer A.F."/>
            <person name="Nichols A."/>
            <person name="Cepeda A.J."/>
            <person name="Yan W."/>
            <person name="Fan B."/>
            <person name="Jiang Y."/>
            <person name="Adhikari A."/>
            <person name="Zheng C.-J."/>
            <person name="Schuster L."/>
            <person name="Cowan T.M."/>
            <person name="Smanski M.J."/>
            <person name="Chevrette M.G."/>
            <person name="De Carvalho L.P.S."/>
            <person name="Shen B."/>
        </authorList>
    </citation>
    <scope>NUCLEOTIDE SEQUENCE [LARGE SCALE GENOMIC DNA]</scope>
    <source>
        <strain evidence="8 9">NPDC048320</strain>
    </source>
</reference>
<dbReference type="Pfam" id="PF00550">
    <property type="entry name" value="PP-binding"/>
    <property type="match status" value="1"/>
</dbReference>
<evidence type="ECO:0000313" key="9">
    <source>
        <dbReference type="Proteomes" id="UP001604267"/>
    </source>
</evidence>
<dbReference type="CDD" id="cd19531">
    <property type="entry name" value="LCL_NRPS-like"/>
    <property type="match status" value="1"/>
</dbReference>
<dbReference type="SUPFAM" id="SSF47336">
    <property type="entry name" value="ACP-like"/>
    <property type="match status" value="1"/>
</dbReference>
<dbReference type="InterPro" id="IPR050091">
    <property type="entry name" value="PKS_NRPS_Biosynth_Enz"/>
</dbReference>
<feature type="region of interest" description="Disordered" evidence="5">
    <location>
        <begin position="1327"/>
        <end position="1354"/>
    </location>
</feature>
<evidence type="ECO:0000259" key="6">
    <source>
        <dbReference type="PROSITE" id="PS50075"/>
    </source>
</evidence>
<dbReference type="Gene3D" id="3.40.47.10">
    <property type="match status" value="1"/>
</dbReference>
<feature type="compositionally biased region" description="Basic and acidic residues" evidence="5">
    <location>
        <begin position="1502"/>
        <end position="1515"/>
    </location>
</feature>
<evidence type="ECO:0000256" key="3">
    <source>
        <dbReference type="ARBA" id="ARBA00022553"/>
    </source>
</evidence>
<dbReference type="Pfam" id="PF16197">
    <property type="entry name" value="KAsynt_C_assoc"/>
    <property type="match status" value="1"/>
</dbReference>
<protein>
    <submittedName>
        <fullName evidence="8">Condensation domain-containing protein</fullName>
    </submittedName>
</protein>
<dbReference type="CDD" id="cd00833">
    <property type="entry name" value="PKS"/>
    <property type="match status" value="1"/>
</dbReference>
<keyword evidence="3" id="KW-0597">Phosphoprotein</keyword>
<keyword evidence="4" id="KW-0808">Transferase</keyword>
<dbReference type="PANTHER" id="PTHR43775">
    <property type="entry name" value="FATTY ACID SYNTHASE"/>
    <property type="match status" value="1"/>
</dbReference>
<feature type="domain" description="Ketosynthase family 3 (KS3)" evidence="7">
    <location>
        <begin position="10"/>
        <end position="420"/>
    </location>
</feature>
<gene>
    <name evidence="8" type="ORF">ACGFZB_03845</name>
</gene>
<dbReference type="Pfam" id="PF00668">
    <property type="entry name" value="Condensation"/>
    <property type="match status" value="2"/>
</dbReference>
<evidence type="ECO:0000256" key="5">
    <source>
        <dbReference type="SAM" id="MobiDB-lite"/>
    </source>
</evidence>
<dbReference type="InterPro" id="IPR020806">
    <property type="entry name" value="PKS_PP-bd"/>
</dbReference>
<feature type="compositionally biased region" description="Low complexity" evidence="5">
    <location>
        <begin position="760"/>
        <end position="778"/>
    </location>
</feature>
<dbReference type="RefSeq" id="WP_392815244.1">
    <property type="nucleotide sequence ID" value="NZ_JBICYV010000002.1"/>
</dbReference>
<dbReference type="PROSITE" id="PS52004">
    <property type="entry name" value="KS3_2"/>
    <property type="match status" value="1"/>
</dbReference>
<dbReference type="InterPro" id="IPR036736">
    <property type="entry name" value="ACP-like_sf"/>
</dbReference>
<comment type="caution">
    <text evidence="8">The sequence shown here is derived from an EMBL/GenBank/DDBJ whole genome shotgun (WGS) entry which is preliminary data.</text>
</comment>
<feature type="domain" description="Carrier" evidence="6">
    <location>
        <begin position="781"/>
        <end position="856"/>
    </location>
</feature>
<dbReference type="InterPro" id="IPR032821">
    <property type="entry name" value="PKS_assoc"/>
</dbReference>
<evidence type="ECO:0000259" key="7">
    <source>
        <dbReference type="PROSITE" id="PS52004"/>
    </source>
</evidence>
<feature type="region of interest" description="Disordered" evidence="5">
    <location>
        <begin position="1489"/>
        <end position="1515"/>
    </location>
</feature>
<dbReference type="Proteomes" id="UP001604267">
    <property type="component" value="Unassembled WGS sequence"/>
</dbReference>
<dbReference type="InterPro" id="IPR014030">
    <property type="entry name" value="Ketoacyl_synth_N"/>
</dbReference>
<dbReference type="Pfam" id="PF02801">
    <property type="entry name" value="Ketoacyl-synt_C"/>
    <property type="match status" value="1"/>
</dbReference>
<dbReference type="InterPro" id="IPR001242">
    <property type="entry name" value="Condensation_dom"/>
</dbReference>
<keyword evidence="9" id="KW-1185">Reference proteome</keyword>
<name>A0ABW7AXG9_9ACTN</name>
<accession>A0ABW7AXG9</accession>
<sequence>MSGTGVTHDRPAIAVIGIATRFPQAESLAAFRANLRAGRDSVRPIPPERIRTTGLDPRQDYPEMGYLERIDLFDHERFGLSRREAEVTDPQHRLALQLTHEALENAGYAPSGLRDSQTAVIFSSPNSGYAPLVREQGTLSMNGNIPCALPARISHLFGFTGPCYGVDTGCNGSLVAVHQACRELGDGDADHAVVGGVSLRHVVPPAATTADFPGISSPTARSRAFDRAADGAGFGEGGAVVVLTTLERALAEGAFVHAVIRGSAVVHNGRHSATISTPSARSQAQVITKAWRNASLDLATAGYIETHGSGTRLGDAVEAEGLALARPDGDRTVKVGSVKTNIGHLDHAAGIAGLVKAVLSVHHGELYPSLHFEEPADEVDLDGARLQVVTSLEQWDDEPRRAGVSSFSLGGVNAHCVVEQPPVTAPARPAAGAPQLVAVSARSRADLLAQCERLSLELRHSAHPLADVARTLNEGRDHAPYRVSVVARDTSELAVRLAAEVTWRRAGTPEPPGTAATATTAAPRVVFLLSADAAPGEPRDRLPDELPVPADRAAVAGGQLATYQRLVRAGVTPDGLMSSGISRYTARYLRGGLSAEDTAALRRASSGQDPAVAGDPLRVEQLHAAADEQLAAGPVVFVELATRGEISDRLTAHLHDRADARVFRLRSGAADADAAVLELLGRLYEEGVGLDWPTLRADPSAGRVPLPGHPITGVRCWARPLGEVLSHDEALHRPPTAPLPAPPPSPSPSPVPAPSPSPSLIPASAPAAEEPVRAPGRPRTAESGTVLAWLQETLVELLHADEVPAGADYFSIGGNSVIATQLLTLVRERHGVRLKMADIYDHPVVSALADAIQDRARHAPAPEPPGAAAAPTAPLVPGVPDAELPPIVPGGERVLSYGQERIWFHHQLDPATTLYNLPGASRYRGPLDVERFRLAWEDLARRHEVLRSNLVETDGRAGLEIRPALGDFFTYLDVSGEDAPETAAGAVVTSAMRWVFDIAADPLVRVTVVRLGEDDHIVCWCMHHAVNDGWAPQIHMQELLEFYTARGESRAPDLAPLPVQYADYARWQRELMAGSRLDGELGYWRERLSDPPALELPTDRPRPARRDFAGATHGFTVPGPVVRRLREVGSQETATLFMVLLTALNVLLGRWSGRRDIVVGTSTVGRSRPELWGLLGFFNNTVALRSDLSGDPSFRELLRRVRGVVLGALDHQEIPFDKVVREVAVDRDPSRNPLFDVMYVHQTLPPAAAFGDIVIGPAHDLRLIPHFPGLPPGTAKFDLSMVVGELADQDEIVVMMEYATQLFDAGTISAMSEAFLDLLHAVADDEDTRYGDLPGGPPPATGPVTDRPDTPPAPPVPVAAPAVGCLELRGEVPLPALRTALEELAERHEELRARTGEGAGHGSPLGDGFLTTADVSGESEPLFAAREIAQAEAALVLDAASGRRLHALLATTGPARHVLLVTTHQQADDGGRPEVFFRDLLALYGARLDGRRDEPPGLPPLSRERTEPWSGPPREDQLAYWRRTLTGLADGALPLDRGRPSHGTGATATLGSRVPDDLARAVGRTGTRESVLAVLTALLALHTEADEALIGLIGTALPPSAAATRAGPFARSLPLRLDLADDPSFEKLTDRVRRAVTGAEQHRDVPLADIVRAAGLPEEPGRAPLFDVAYSHQSLPAALGSAAGLEAAPVRWPGTDAGRLTLPPGRSELDLTWSVVEGPGPDELSVSLDYRTELFDRSSALALLEGLLAMLRAATRAPGAPLSSLWPVRTATSASTPAKPATARPAHTD</sequence>
<dbReference type="PANTHER" id="PTHR43775:SF37">
    <property type="entry name" value="SI:DKEY-61P9.11"/>
    <property type="match status" value="1"/>
</dbReference>
<dbReference type="InterPro" id="IPR020841">
    <property type="entry name" value="PKS_Beta-ketoAc_synthase_dom"/>
</dbReference>
<dbReference type="PROSITE" id="PS00012">
    <property type="entry name" value="PHOSPHOPANTETHEINE"/>
    <property type="match status" value="1"/>
</dbReference>
<keyword evidence="2" id="KW-0596">Phosphopantetheine</keyword>
<dbReference type="InterPro" id="IPR009081">
    <property type="entry name" value="PP-bd_ACP"/>
</dbReference>
<feature type="region of interest" description="Disordered" evidence="5">
    <location>
        <begin position="731"/>
        <end position="781"/>
    </location>
</feature>
<feature type="compositionally biased region" description="Pro residues" evidence="5">
    <location>
        <begin position="735"/>
        <end position="759"/>
    </location>
</feature>
<dbReference type="SMART" id="SM00825">
    <property type="entry name" value="PKS_KS"/>
    <property type="match status" value="1"/>
</dbReference>
<comment type="cofactor">
    <cofactor evidence="1">
        <name>pantetheine 4'-phosphate</name>
        <dbReference type="ChEBI" id="CHEBI:47942"/>
    </cofactor>
</comment>
<dbReference type="InterPro" id="IPR014031">
    <property type="entry name" value="Ketoacyl_synth_C"/>
</dbReference>
<dbReference type="Gene3D" id="3.30.70.3290">
    <property type="match status" value="1"/>
</dbReference>
<dbReference type="Gene3D" id="3.30.559.10">
    <property type="entry name" value="Chloramphenicol acetyltransferase-like domain"/>
    <property type="match status" value="2"/>
</dbReference>
<evidence type="ECO:0000313" key="8">
    <source>
        <dbReference type="EMBL" id="MFG3009585.1"/>
    </source>
</evidence>
<dbReference type="SUPFAM" id="SSF52777">
    <property type="entry name" value="CoA-dependent acyltransferases"/>
    <property type="match status" value="4"/>
</dbReference>
<dbReference type="InterPro" id="IPR023213">
    <property type="entry name" value="CAT-like_dom_sf"/>
</dbReference>
<feature type="region of interest" description="Disordered" evidence="5">
    <location>
        <begin position="1532"/>
        <end position="1551"/>
    </location>
</feature>
<dbReference type="Gene3D" id="1.10.1240.100">
    <property type="match status" value="1"/>
</dbReference>
<dbReference type="EMBL" id="JBICYV010000002">
    <property type="protein sequence ID" value="MFG3009585.1"/>
    <property type="molecule type" value="Genomic_DNA"/>
</dbReference>
<feature type="region of interest" description="Disordered" evidence="5">
    <location>
        <begin position="856"/>
        <end position="882"/>
    </location>
</feature>
<dbReference type="SMART" id="SM00823">
    <property type="entry name" value="PKS_PP"/>
    <property type="match status" value="1"/>
</dbReference>
<dbReference type="PROSITE" id="PS50075">
    <property type="entry name" value="CARRIER"/>
    <property type="match status" value="1"/>
</dbReference>
<dbReference type="SUPFAM" id="SSF53901">
    <property type="entry name" value="Thiolase-like"/>
    <property type="match status" value="1"/>
</dbReference>
<dbReference type="InterPro" id="IPR016039">
    <property type="entry name" value="Thiolase-like"/>
</dbReference>
<dbReference type="Gene3D" id="3.30.559.30">
    <property type="entry name" value="Nonribosomal peptide synthetase, condensation domain"/>
    <property type="match status" value="2"/>
</dbReference>